<proteinExistence type="inferred from homology"/>
<dbReference type="EMBL" id="CCBQ010000004">
    <property type="protein sequence ID" value="CDO91784.1"/>
    <property type="molecule type" value="Genomic_DNA"/>
</dbReference>
<dbReference type="PANTHER" id="PTHR23240">
    <property type="entry name" value="DNA CROSS-LINK REPAIR PROTEIN PSO2/SNM1-RELATED"/>
    <property type="match status" value="1"/>
</dbReference>
<dbReference type="InterPro" id="IPR001279">
    <property type="entry name" value="Metallo-B-lactamas"/>
</dbReference>
<comment type="subcellular location">
    <subcellularLocation>
        <location evidence="1">Nucleus</location>
    </subcellularLocation>
</comment>
<dbReference type="SUPFAM" id="SSF56281">
    <property type="entry name" value="Metallo-hydrolase/oxidoreductase"/>
    <property type="match status" value="1"/>
</dbReference>
<dbReference type="GO" id="GO:0035312">
    <property type="term" value="F:5'-3' DNA exonuclease activity"/>
    <property type="evidence" value="ECO:0007669"/>
    <property type="project" value="TreeGrafter"/>
</dbReference>
<dbReference type="GO" id="GO:0006303">
    <property type="term" value="P:double-strand break repair via nonhomologous end joining"/>
    <property type="evidence" value="ECO:0007669"/>
    <property type="project" value="TreeGrafter"/>
</dbReference>
<gene>
    <name evidence="7" type="ORF">KLDO_g117</name>
</gene>
<evidence type="ECO:0000313" key="8">
    <source>
        <dbReference type="Proteomes" id="UP000031516"/>
    </source>
</evidence>
<dbReference type="SMART" id="SM00849">
    <property type="entry name" value="Lactamase_B"/>
    <property type="match status" value="1"/>
</dbReference>
<dbReference type="InterPro" id="IPR011084">
    <property type="entry name" value="DRMBL"/>
</dbReference>
<evidence type="ECO:0000256" key="5">
    <source>
        <dbReference type="ARBA" id="ARBA00023242"/>
    </source>
</evidence>
<reference evidence="7 8" key="1">
    <citation type="submission" date="2014-03" db="EMBL/GenBank/DDBJ databases">
        <title>The genome of Kluyveromyces dobzhanskii.</title>
        <authorList>
            <person name="Nystedt B."/>
            <person name="Astrom S."/>
        </authorList>
    </citation>
    <scope>NUCLEOTIDE SEQUENCE [LARGE SCALE GENOMIC DNA]</scope>
    <source>
        <strain evidence="7 8">CBS 2104</strain>
    </source>
</reference>
<organism evidence="7 8">
    <name type="scientific">Kluyveromyces dobzhanskii CBS 2104</name>
    <dbReference type="NCBI Taxonomy" id="1427455"/>
    <lineage>
        <taxon>Eukaryota</taxon>
        <taxon>Fungi</taxon>
        <taxon>Dikarya</taxon>
        <taxon>Ascomycota</taxon>
        <taxon>Saccharomycotina</taxon>
        <taxon>Saccharomycetes</taxon>
        <taxon>Saccharomycetales</taxon>
        <taxon>Saccharomycetaceae</taxon>
        <taxon>Kluyveromyces</taxon>
    </lineage>
</organism>
<dbReference type="GO" id="GO:0036297">
    <property type="term" value="P:interstrand cross-link repair"/>
    <property type="evidence" value="ECO:0007669"/>
    <property type="project" value="TreeGrafter"/>
</dbReference>
<dbReference type="PANTHER" id="PTHR23240:SF6">
    <property type="entry name" value="DNA CROSS-LINK REPAIR 1A PROTEIN"/>
    <property type="match status" value="1"/>
</dbReference>
<keyword evidence="3" id="KW-0227">DNA damage</keyword>
<dbReference type="Proteomes" id="UP000031516">
    <property type="component" value="Unassembled WGS sequence"/>
</dbReference>
<dbReference type="Gene3D" id="3.60.15.10">
    <property type="entry name" value="Ribonuclease Z/Hydroxyacylglutathione hydrolase-like"/>
    <property type="match status" value="1"/>
</dbReference>
<dbReference type="OrthoDB" id="262529at2759"/>
<evidence type="ECO:0000256" key="4">
    <source>
        <dbReference type="ARBA" id="ARBA00023204"/>
    </source>
</evidence>
<comment type="similarity">
    <text evidence="2">Belongs to the DNA repair metallo-beta-lactamase (DRMBL) family.</text>
</comment>
<evidence type="ECO:0000256" key="3">
    <source>
        <dbReference type="ARBA" id="ARBA00022763"/>
    </source>
</evidence>
<keyword evidence="8" id="KW-1185">Reference proteome</keyword>
<dbReference type="InterPro" id="IPR036866">
    <property type="entry name" value="RibonucZ/Hydroxyglut_hydro"/>
</dbReference>
<comment type="caution">
    <text evidence="7">The sequence shown here is derived from an EMBL/GenBank/DDBJ whole genome shotgun (WGS) entry which is preliminary data.</text>
</comment>
<dbReference type="Pfam" id="PF07522">
    <property type="entry name" value="DRMBL"/>
    <property type="match status" value="1"/>
</dbReference>
<accession>A0A0A8L0T0</accession>
<dbReference type="AlphaFoldDB" id="A0A0A8L0T0"/>
<evidence type="ECO:0000259" key="6">
    <source>
        <dbReference type="SMART" id="SM00849"/>
    </source>
</evidence>
<name>A0A0A8L0T0_9SACH</name>
<feature type="domain" description="Metallo-beta-lactamase" evidence="6">
    <location>
        <begin position="117"/>
        <end position="273"/>
    </location>
</feature>
<dbReference type="GO" id="GO:0005634">
    <property type="term" value="C:nucleus"/>
    <property type="evidence" value="ECO:0007669"/>
    <property type="project" value="UniProtKB-SubCell"/>
</dbReference>
<evidence type="ECO:0000256" key="2">
    <source>
        <dbReference type="ARBA" id="ARBA00010304"/>
    </source>
</evidence>
<dbReference type="GO" id="GO:0003684">
    <property type="term" value="F:damaged DNA binding"/>
    <property type="evidence" value="ECO:0007669"/>
    <property type="project" value="TreeGrafter"/>
</dbReference>
<keyword evidence="5" id="KW-0539">Nucleus</keyword>
<evidence type="ECO:0000313" key="7">
    <source>
        <dbReference type="EMBL" id="CDO91784.1"/>
    </source>
</evidence>
<dbReference type="CDD" id="cd16273">
    <property type="entry name" value="SNM1A-1C-like_MBL-fold"/>
    <property type="match status" value="1"/>
</dbReference>
<keyword evidence="4" id="KW-0234">DNA repair</keyword>
<evidence type="ECO:0000256" key="1">
    <source>
        <dbReference type="ARBA" id="ARBA00004123"/>
    </source>
</evidence>
<sequence>MRRVAKKVQKTQSRTLFDLKCVRLKNSVTTTATDEVIDLTLEDEIDGVEDSVQEGDVSVSSTPPVLSAVQEVKIDEKVEQRQDLLVQFPAKTAVAEPVQRQAASVAAGTGQKRVARKRTMEWFKKLSFTDITVVVDAFNCDKEPDIDLYFLSHFHADHYGGLKKSWCNGTTIYTSVYTANLVKWKFKVNQCTLVGLSLNEWHDVSEDVRVILLDANHCPGAVIFLFHEQRKNNFVLHTGDFRANERIVDEVNSLIRGNSLSIIYLDTTYLNPHFKFPDLSKVCEVTADFASILVENGLNNYLNRSSKQRSISQYLGFSQIKPILFVVLSYSIGKEHLAIAIAKRLKSQLYIPHTKYQLVKQYLSWFPEGLLTTDHNSSNVHLVSMHTDLEKYLSQLSNMFDSIVVFKPTGWTFSNQYDKSYTLWEDCKREKWVDETLSSETPFTIDHFKNQRRSQGRVYHFNVPYSEHSSFKDLSLFSTKLKWDKMIPTVNLSQYREMDRWFKIWKEYQNNE</sequence>
<dbReference type="Gene3D" id="3.40.50.12650">
    <property type="match status" value="1"/>
</dbReference>
<protein>
    <submittedName>
        <fullName evidence="7">WGS project CCBQ000000000 data, contig 00107</fullName>
    </submittedName>
</protein>